<keyword evidence="3" id="KW-1185">Reference proteome</keyword>
<sequence length="161" mass="18131">MATSKTTPVRSAHVALSSSPRVGKRVQAGRQRARFGPERRQEVEACSRDDICISCQQLVVHAHQRHTLTFSEFIRTSTSEASVFDFWQIRDTILTITEHLSTTTISLDFSSRVTWDLGFLVDDVTGWLNNSTDSETSKVGTLSSPQFLKLVQPFVEEDTLR</sequence>
<evidence type="ECO:0000313" key="2">
    <source>
        <dbReference type="EMBL" id="PMD46771.1"/>
    </source>
</evidence>
<dbReference type="EMBL" id="KZ613939">
    <property type="protein sequence ID" value="PMD46771.1"/>
    <property type="molecule type" value="Genomic_DNA"/>
</dbReference>
<accession>A0A2J6S7P2</accession>
<organism evidence="2 3">
    <name type="scientific">Hyaloscypha variabilis (strain UAMH 11265 / GT02V1 / F)</name>
    <name type="common">Meliniomyces variabilis</name>
    <dbReference type="NCBI Taxonomy" id="1149755"/>
    <lineage>
        <taxon>Eukaryota</taxon>
        <taxon>Fungi</taxon>
        <taxon>Dikarya</taxon>
        <taxon>Ascomycota</taxon>
        <taxon>Pezizomycotina</taxon>
        <taxon>Leotiomycetes</taxon>
        <taxon>Helotiales</taxon>
        <taxon>Hyaloscyphaceae</taxon>
        <taxon>Hyaloscypha</taxon>
        <taxon>Hyaloscypha variabilis</taxon>
    </lineage>
</organism>
<dbReference type="Proteomes" id="UP000235786">
    <property type="component" value="Unassembled WGS sequence"/>
</dbReference>
<evidence type="ECO:0000256" key="1">
    <source>
        <dbReference type="SAM" id="MobiDB-lite"/>
    </source>
</evidence>
<reference evidence="2 3" key="1">
    <citation type="submission" date="2016-04" db="EMBL/GenBank/DDBJ databases">
        <title>A degradative enzymes factory behind the ericoid mycorrhizal symbiosis.</title>
        <authorList>
            <consortium name="DOE Joint Genome Institute"/>
            <person name="Martino E."/>
            <person name="Morin E."/>
            <person name="Grelet G."/>
            <person name="Kuo A."/>
            <person name="Kohler A."/>
            <person name="Daghino S."/>
            <person name="Barry K."/>
            <person name="Choi C."/>
            <person name="Cichocki N."/>
            <person name="Clum A."/>
            <person name="Copeland A."/>
            <person name="Hainaut M."/>
            <person name="Haridas S."/>
            <person name="Labutti K."/>
            <person name="Lindquist E."/>
            <person name="Lipzen A."/>
            <person name="Khouja H.-R."/>
            <person name="Murat C."/>
            <person name="Ohm R."/>
            <person name="Olson A."/>
            <person name="Spatafora J."/>
            <person name="Veneault-Fourrey C."/>
            <person name="Henrissat B."/>
            <person name="Grigoriev I."/>
            <person name="Martin F."/>
            <person name="Perotto S."/>
        </authorList>
    </citation>
    <scope>NUCLEOTIDE SEQUENCE [LARGE SCALE GENOMIC DNA]</scope>
    <source>
        <strain evidence="2 3">F</strain>
    </source>
</reference>
<gene>
    <name evidence="2" type="ORF">L207DRAFT_577615</name>
</gene>
<evidence type="ECO:0000313" key="3">
    <source>
        <dbReference type="Proteomes" id="UP000235786"/>
    </source>
</evidence>
<dbReference type="OrthoDB" id="5426982at2759"/>
<name>A0A2J6S7P2_HYAVF</name>
<feature type="region of interest" description="Disordered" evidence="1">
    <location>
        <begin position="1"/>
        <end position="30"/>
    </location>
</feature>
<dbReference type="AlphaFoldDB" id="A0A2J6S7P2"/>
<proteinExistence type="predicted"/>
<protein>
    <submittedName>
        <fullName evidence="2">Uncharacterized protein</fullName>
    </submittedName>
</protein>